<protein>
    <submittedName>
        <fullName evidence="1">BgTH12-03503</fullName>
    </submittedName>
</protein>
<dbReference type="EMBL" id="CAJHIT010000002">
    <property type="protein sequence ID" value="CAD6499387.1"/>
    <property type="molecule type" value="Genomic_DNA"/>
</dbReference>
<reference evidence="1" key="1">
    <citation type="submission" date="2020-10" db="EMBL/GenBank/DDBJ databases">
        <authorList>
            <person name="Muller C M."/>
        </authorList>
    </citation>
    <scope>NUCLEOTIDE SEQUENCE</scope>
    <source>
        <strain evidence="1">THUN-12</strain>
    </source>
</reference>
<dbReference type="Proteomes" id="UP000683417">
    <property type="component" value="Unassembled WGS sequence"/>
</dbReference>
<accession>A0A9W4GBE3</accession>
<comment type="caution">
    <text evidence="1">The sequence shown here is derived from an EMBL/GenBank/DDBJ whole genome shotgun (WGS) entry which is preliminary data.</text>
</comment>
<organism evidence="1 2">
    <name type="scientific">Blumeria graminis f. sp. triticale</name>
    <dbReference type="NCBI Taxonomy" id="1689686"/>
    <lineage>
        <taxon>Eukaryota</taxon>
        <taxon>Fungi</taxon>
        <taxon>Dikarya</taxon>
        <taxon>Ascomycota</taxon>
        <taxon>Pezizomycotina</taxon>
        <taxon>Leotiomycetes</taxon>
        <taxon>Erysiphales</taxon>
        <taxon>Erysiphaceae</taxon>
        <taxon>Blumeria</taxon>
    </lineage>
</organism>
<evidence type="ECO:0000313" key="1">
    <source>
        <dbReference type="EMBL" id="CAD6499387.1"/>
    </source>
</evidence>
<dbReference type="AlphaFoldDB" id="A0A9W4GBE3"/>
<sequence>MDEFTIVIQLTIIEMRMENFPIGSQEMMDLLGEFQAPP</sequence>
<proteinExistence type="predicted"/>
<name>A0A9W4GBE3_BLUGR</name>
<evidence type="ECO:0000313" key="2">
    <source>
        <dbReference type="Proteomes" id="UP000683417"/>
    </source>
</evidence>
<gene>
    <name evidence="1" type="ORF">BGTH12_LOCUS745</name>
</gene>